<evidence type="ECO:0000259" key="2">
    <source>
        <dbReference type="Pfam" id="PF07670"/>
    </source>
</evidence>
<name>A0A9D1N8T2_9FIRM</name>
<dbReference type="InterPro" id="IPR052549">
    <property type="entry name" value="SpmB"/>
</dbReference>
<evidence type="ECO:0000313" key="4">
    <source>
        <dbReference type="Proteomes" id="UP000886857"/>
    </source>
</evidence>
<evidence type="ECO:0000256" key="1">
    <source>
        <dbReference type="SAM" id="Phobius"/>
    </source>
</evidence>
<protein>
    <submittedName>
        <fullName evidence="3">Spore maturation protein</fullName>
    </submittedName>
</protein>
<dbReference type="Pfam" id="PF07670">
    <property type="entry name" value="Gate"/>
    <property type="match status" value="1"/>
</dbReference>
<feature type="transmembrane region" description="Helical" evidence="1">
    <location>
        <begin position="37"/>
        <end position="56"/>
    </location>
</feature>
<keyword evidence="1" id="KW-0812">Transmembrane</keyword>
<feature type="transmembrane region" description="Helical" evidence="1">
    <location>
        <begin position="145"/>
        <end position="165"/>
    </location>
</feature>
<gene>
    <name evidence="3" type="ORF">IAC73_00820</name>
</gene>
<dbReference type="InterPro" id="IPR011642">
    <property type="entry name" value="Gate_dom"/>
</dbReference>
<dbReference type="PANTHER" id="PTHR35793:SF2">
    <property type="entry name" value="INNER MEMBRANE PROTEIN YJIG"/>
    <property type="match status" value="1"/>
</dbReference>
<reference evidence="3" key="2">
    <citation type="journal article" date="2021" name="PeerJ">
        <title>Extensive microbial diversity within the chicken gut microbiome revealed by metagenomics and culture.</title>
        <authorList>
            <person name="Gilroy R."/>
            <person name="Ravi A."/>
            <person name="Getino M."/>
            <person name="Pursley I."/>
            <person name="Horton D.L."/>
            <person name="Alikhan N.F."/>
            <person name="Baker D."/>
            <person name="Gharbi K."/>
            <person name="Hall N."/>
            <person name="Watson M."/>
            <person name="Adriaenssens E.M."/>
            <person name="Foster-Nyarko E."/>
            <person name="Jarju S."/>
            <person name="Secka A."/>
            <person name="Antonio M."/>
            <person name="Oren A."/>
            <person name="Chaudhuri R.R."/>
            <person name="La Ragione R."/>
            <person name="Hildebrand F."/>
            <person name="Pallen M.J."/>
        </authorList>
    </citation>
    <scope>NUCLEOTIDE SEQUENCE</scope>
    <source>
        <strain evidence="3">10406</strain>
    </source>
</reference>
<dbReference type="PANTHER" id="PTHR35793">
    <property type="entry name" value="INNER MEMBRANE PROTEIN YJIG"/>
    <property type="match status" value="1"/>
</dbReference>
<evidence type="ECO:0000313" key="3">
    <source>
        <dbReference type="EMBL" id="HIU98369.1"/>
    </source>
</evidence>
<dbReference type="GO" id="GO:0005886">
    <property type="term" value="C:plasma membrane"/>
    <property type="evidence" value="ECO:0007669"/>
    <property type="project" value="TreeGrafter"/>
</dbReference>
<sequence>MSAYILPVLLVVLIALSLVKRVKVYDCFLGGAKDGLSLALTVFPYIAAVFVAIELFRASGLSSYTAKLLARPFSFLGIPPELAELMLLTPLSGNGAIALLEKLIAEHGADSYIGRCASVVAGASETIFYISAVYFSKCNVKRLRYAIPVALFSSFFGMVVGCALCRVM</sequence>
<comment type="caution">
    <text evidence="3">The sequence shown here is derived from an EMBL/GenBank/DDBJ whole genome shotgun (WGS) entry which is preliminary data.</text>
</comment>
<dbReference type="EMBL" id="DVOE01000010">
    <property type="protein sequence ID" value="HIU98369.1"/>
    <property type="molecule type" value="Genomic_DNA"/>
</dbReference>
<keyword evidence="1" id="KW-0472">Membrane</keyword>
<feature type="transmembrane region" description="Helical" evidence="1">
    <location>
        <begin position="112"/>
        <end position="133"/>
    </location>
</feature>
<proteinExistence type="predicted"/>
<dbReference type="Proteomes" id="UP000886857">
    <property type="component" value="Unassembled WGS sequence"/>
</dbReference>
<feature type="domain" description="Nucleoside transporter/FeoB GTPase Gate" evidence="2">
    <location>
        <begin position="40"/>
        <end position="136"/>
    </location>
</feature>
<organism evidence="3 4">
    <name type="scientific">Candidatus Limadaptatus stercoripullorum</name>
    <dbReference type="NCBI Taxonomy" id="2840846"/>
    <lineage>
        <taxon>Bacteria</taxon>
        <taxon>Bacillati</taxon>
        <taxon>Bacillota</taxon>
        <taxon>Clostridia</taxon>
        <taxon>Eubacteriales</taxon>
        <taxon>Candidatus Limadaptatus</taxon>
    </lineage>
</organism>
<reference evidence="3" key="1">
    <citation type="submission" date="2020-10" db="EMBL/GenBank/DDBJ databases">
        <authorList>
            <person name="Gilroy R."/>
        </authorList>
    </citation>
    <scope>NUCLEOTIDE SEQUENCE</scope>
    <source>
        <strain evidence="3">10406</strain>
    </source>
</reference>
<accession>A0A9D1N8T2</accession>
<keyword evidence="1" id="KW-1133">Transmembrane helix</keyword>
<dbReference type="AlphaFoldDB" id="A0A9D1N8T2"/>